<evidence type="ECO:0000313" key="1">
    <source>
        <dbReference type="EMBL" id="KAJ9102129.1"/>
    </source>
</evidence>
<dbReference type="EMBL" id="JASBWR010000053">
    <property type="protein sequence ID" value="KAJ9102129.1"/>
    <property type="molecule type" value="Genomic_DNA"/>
</dbReference>
<dbReference type="Proteomes" id="UP001241377">
    <property type="component" value="Unassembled WGS sequence"/>
</dbReference>
<name>A0ACC2VRR3_9TREE</name>
<gene>
    <name evidence="1" type="ORF">QFC19_004865</name>
</gene>
<evidence type="ECO:0000313" key="2">
    <source>
        <dbReference type="Proteomes" id="UP001241377"/>
    </source>
</evidence>
<protein>
    <submittedName>
        <fullName evidence="1">Uncharacterized protein</fullName>
    </submittedName>
</protein>
<comment type="caution">
    <text evidence="1">The sequence shown here is derived from an EMBL/GenBank/DDBJ whole genome shotgun (WGS) entry which is preliminary data.</text>
</comment>
<reference evidence="1" key="1">
    <citation type="submission" date="2023-04" db="EMBL/GenBank/DDBJ databases">
        <title>Draft Genome sequencing of Naganishia species isolated from polar environments using Oxford Nanopore Technology.</title>
        <authorList>
            <person name="Leo P."/>
            <person name="Venkateswaran K."/>
        </authorList>
    </citation>
    <scope>NUCLEOTIDE SEQUENCE</scope>
    <source>
        <strain evidence="1">MNA-CCFEE 5261</strain>
    </source>
</reference>
<proteinExistence type="predicted"/>
<sequence length="462" mass="54576">MINALSVKVSKTVLLIVGLVNVLILIPLLLLYKHEDAKSLLYSSTAFKKLGQHLDPLMYTSETYRQWGWHLEPANVKFRFTNPMGKSGSPEEVLENNKAVYEAELAKEVTEPKDIDLTDLRPPDKKHIDQYVRANATIIALVRNQEMTSIRRTIRRFEKSFNSKYRYPYTFINDEPFTQRFKDKMAQTTEAPLNFVVIPPELWDKPEFIDVTRELEAMNIMANHNIAYAKKASYHNMCRFYLGTFYNVPELKQFKYYWRIEPNVDFFTDVQYDVLKYMEKAKKVYGFTVNLYDIDETVATLWPETLNFLNQGDNYKYVNPNGAHQWLLENKQNPKKNLVAGGYSTCHFWSNFEIGDMDFFRSEAYSEWFKYLDSTGKFYYERWGDAPVHSIGLALFADRRDIHWFRDLGYEHDPYYNCPNNPKTSRCTAGKFSRWKHLDDQNCMANWFQLLMSSKDTSYFEE</sequence>
<organism evidence="1 2">
    <name type="scientific">Naganishia cerealis</name>
    <dbReference type="NCBI Taxonomy" id="610337"/>
    <lineage>
        <taxon>Eukaryota</taxon>
        <taxon>Fungi</taxon>
        <taxon>Dikarya</taxon>
        <taxon>Basidiomycota</taxon>
        <taxon>Agaricomycotina</taxon>
        <taxon>Tremellomycetes</taxon>
        <taxon>Filobasidiales</taxon>
        <taxon>Filobasidiaceae</taxon>
        <taxon>Naganishia</taxon>
    </lineage>
</organism>
<accession>A0ACC2VRR3</accession>
<keyword evidence="2" id="KW-1185">Reference proteome</keyword>